<dbReference type="InterPro" id="IPR016155">
    <property type="entry name" value="Mopterin_synth/thiamin_S_b"/>
</dbReference>
<organism evidence="3 4">
    <name type="scientific">Massilia terrae</name>
    <dbReference type="NCBI Taxonomy" id="1811224"/>
    <lineage>
        <taxon>Bacteria</taxon>
        <taxon>Pseudomonadati</taxon>
        <taxon>Pseudomonadota</taxon>
        <taxon>Betaproteobacteria</taxon>
        <taxon>Burkholderiales</taxon>
        <taxon>Oxalobacteraceae</taxon>
        <taxon>Telluria group</taxon>
        <taxon>Massilia</taxon>
    </lineage>
</organism>
<evidence type="ECO:0000313" key="4">
    <source>
        <dbReference type="Proteomes" id="UP001204621"/>
    </source>
</evidence>
<sequence length="98" mass="10914">MAEALHIQVCYASDKHEFLRALEVEPGATIGQAIERSGVLEAFPDISLSTAPVGIYAKKKTLDTVLREHDRIEIYRPLVADPKDSRRRRAAKKDAAAR</sequence>
<evidence type="ECO:0000256" key="2">
    <source>
        <dbReference type="HAMAP-Rule" id="MF_00460"/>
    </source>
</evidence>
<dbReference type="Gene3D" id="3.10.20.280">
    <property type="entry name" value="RnfH-like"/>
    <property type="match status" value="1"/>
</dbReference>
<dbReference type="Pfam" id="PF03658">
    <property type="entry name" value="Ub-RnfH"/>
    <property type="match status" value="1"/>
</dbReference>
<protein>
    <recommendedName>
        <fullName evidence="2">UPF0125 protein NX778_03390</fullName>
    </recommendedName>
</protein>
<name>A0ABT2CSZ4_9BURK</name>
<dbReference type="SUPFAM" id="SSF54285">
    <property type="entry name" value="MoaD/ThiS"/>
    <property type="match status" value="1"/>
</dbReference>
<gene>
    <name evidence="3" type="ORF">NX778_03390</name>
</gene>
<proteinExistence type="inferred from homology"/>
<accession>A0ABT2CSZ4</accession>
<dbReference type="Proteomes" id="UP001204621">
    <property type="component" value="Unassembled WGS sequence"/>
</dbReference>
<reference evidence="3 4" key="1">
    <citation type="submission" date="2022-08" db="EMBL/GenBank/DDBJ databases">
        <title>Reclassification of Massilia species as members of the genera Telluria, Duganella, Pseudoduganella, Mokoshia gen. nov. and Zemynaea gen. nov. using orthogonal and non-orthogonal genome-based approaches.</title>
        <authorList>
            <person name="Bowman J.P."/>
        </authorList>
    </citation>
    <scope>NUCLEOTIDE SEQUENCE [LARGE SCALE GENOMIC DNA]</scope>
    <source>
        <strain evidence="3 4">JCM 31606</strain>
    </source>
</reference>
<dbReference type="EMBL" id="JANUGU010000001">
    <property type="protein sequence ID" value="MCS0657103.1"/>
    <property type="molecule type" value="Genomic_DNA"/>
</dbReference>
<evidence type="ECO:0000256" key="1">
    <source>
        <dbReference type="ARBA" id="ARBA00010645"/>
    </source>
</evidence>
<dbReference type="PANTHER" id="PTHR37483">
    <property type="entry name" value="UPF0125 PROTEIN RATB"/>
    <property type="match status" value="1"/>
</dbReference>
<dbReference type="PANTHER" id="PTHR37483:SF1">
    <property type="entry name" value="UPF0125 PROTEIN RATB"/>
    <property type="match status" value="1"/>
</dbReference>
<keyword evidence="4" id="KW-1185">Reference proteome</keyword>
<dbReference type="RefSeq" id="WP_258810261.1">
    <property type="nucleotide sequence ID" value="NZ_JANUGU010000001.1"/>
</dbReference>
<comment type="caution">
    <text evidence="3">The sequence shown here is derived from an EMBL/GenBank/DDBJ whole genome shotgun (WGS) entry which is preliminary data.</text>
</comment>
<dbReference type="InterPro" id="IPR005346">
    <property type="entry name" value="RnfH"/>
</dbReference>
<evidence type="ECO:0000313" key="3">
    <source>
        <dbReference type="EMBL" id="MCS0657103.1"/>
    </source>
</evidence>
<comment type="similarity">
    <text evidence="1 2">Belongs to the UPF0125 (RnfH) family.</text>
</comment>
<dbReference type="NCBIfam" id="NF002490">
    <property type="entry name" value="PRK01777.1"/>
    <property type="match status" value="1"/>
</dbReference>
<dbReference type="HAMAP" id="MF_00460">
    <property type="entry name" value="UPF0125_RnfH"/>
    <property type="match status" value="1"/>
</dbReference>
<dbReference type="InterPro" id="IPR037021">
    <property type="entry name" value="RnfH_sf"/>
</dbReference>